<feature type="region of interest" description="Disordered" evidence="2">
    <location>
        <begin position="1"/>
        <end position="21"/>
    </location>
</feature>
<evidence type="ECO:0000259" key="3">
    <source>
        <dbReference type="PROSITE" id="PS50102"/>
    </source>
</evidence>
<feature type="compositionally biased region" description="Basic residues" evidence="2">
    <location>
        <begin position="288"/>
        <end position="298"/>
    </location>
</feature>
<evidence type="ECO:0000313" key="4">
    <source>
        <dbReference type="EMBL" id="CAE8629065.1"/>
    </source>
</evidence>
<keyword evidence="5" id="KW-1185">Reference proteome</keyword>
<feature type="compositionally biased region" description="Basic and acidic residues" evidence="2">
    <location>
        <begin position="403"/>
        <end position="424"/>
    </location>
</feature>
<feature type="compositionally biased region" description="Basic and acidic residues" evidence="2">
    <location>
        <begin position="9"/>
        <end position="19"/>
    </location>
</feature>
<sequence length="439" mass="49858">MGMPMAPKKGPESWKKDPFELLGDSLEDAEWYPKLKPVVTTPMTMLPPGFPGGCGGCWPMGMGGGPMGMGGGPAQGSQPPPPQETGERSEDSKQPSAEEQTEKKEEVEQEKQDGEEEEGELERRCLRRIEAALGCEMTTEMSEFPQWALLAEATRLLLAVIGFMGEGNVPPLLRGNVVARAPQLPCWQGIVPHMMLREWFDYNTLLEMFTEDTLRYAFEAGSRKYQAQFLTALSRAAAVEVQRPGMNRILRAPWAKIFENFPEVTLFRALQTHVRRRCWEDTRDRSRSRSRSRERKRARVEASDTSAMGIRFFLKGIGNLNEEELKNHFKKFGKIVSCSVLMDKKRKVPRGMGFLTLKPEGRFEGKIVNKEMLRNWVLSEPHVVEDVNFEVTEADAKPEDDEERKHEERVEERRRARADKEQRMRTVGAAAVLANAETE</sequence>
<evidence type="ECO:0000313" key="5">
    <source>
        <dbReference type="Proteomes" id="UP000654075"/>
    </source>
</evidence>
<evidence type="ECO:0000256" key="1">
    <source>
        <dbReference type="PROSITE-ProRule" id="PRU00176"/>
    </source>
</evidence>
<gene>
    <name evidence="4" type="ORF">PGLA1383_LOCUS45638</name>
</gene>
<dbReference type="AlphaFoldDB" id="A0A813GTR6"/>
<feature type="compositionally biased region" description="Basic and acidic residues" evidence="2">
    <location>
        <begin position="100"/>
        <end position="112"/>
    </location>
</feature>
<dbReference type="SUPFAM" id="SSF54928">
    <property type="entry name" value="RNA-binding domain, RBD"/>
    <property type="match status" value="1"/>
</dbReference>
<organism evidence="4 5">
    <name type="scientific">Polarella glacialis</name>
    <name type="common">Dinoflagellate</name>
    <dbReference type="NCBI Taxonomy" id="89957"/>
    <lineage>
        <taxon>Eukaryota</taxon>
        <taxon>Sar</taxon>
        <taxon>Alveolata</taxon>
        <taxon>Dinophyceae</taxon>
        <taxon>Suessiales</taxon>
        <taxon>Suessiaceae</taxon>
        <taxon>Polarella</taxon>
    </lineage>
</organism>
<feature type="non-terminal residue" evidence="4">
    <location>
        <position position="1"/>
    </location>
</feature>
<feature type="compositionally biased region" description="Gly residues" evidence="2">
    <location>
        <begin position="65"/>
        <end position="74"/>
    </location>
</feature>
<feature type="region of interest" description="Disordered" evidence="2">
    <location>
        <begin position="65"/>
        <end position="122"/>
    </location>
</feature>
<feature type="domain" description="RRM" evidence="3">
    <location>
        <begin position="310"/>
        <end position="396"/>
    </location>
</feature>
<feature type="region of interest" description="Disordered" evidence="2">
    <location>
        <begin position="281"/>
        <end position="302"/>
    </location>
</feature>
<dbReference type="Gene3D" id="3.30.70.330">
    <property type="match status" value="1"/>
</dbReference>
<dbReference type="InterPro" id="IPR012677">
    <property type="entry name" value="Nucleotide-bd_a/b_plait_sf"/>
</dbReference>
<dbReference type="OrthoDB" id="1875751at2759"/>
<dbReference type="InterPro" id="IPR000504">
    <property type="entry name" value="RRM_dom"/>
</dbReference>
<dbReference type="PROSITE" id="PS50102">
    <property type="entry name" value="RRM"/>
    <property type="match status" value="1"/>
</dbReference>
<accession>A0A813GTR6</accession>
<comment type="caution">
    <text evidence="4">The sequence shown here is derived from an EMBL/GenBank/DDBJ whole genome shotgun (WGS) entry which is preliminary data.</text>
</comment>
<protein>
    <recommendedName>
        <fullName evidence="3">RRM domain-containing protein</fullName>
    </recommendedName>
</protein>
<dbReference type="InterPro" id="IPR035979">
    <property type="entry name" value="RBD_domain_sf"/>
</dbReference>
<name>A0A813GTR6_POLGL</name>
<dbReference type="Pfam" id="PF00076">
    <property type="entry name" value="RRM_1"/>
    <property type="match status" value="1"/>
</dbReference>
<keyword evidence="1" id="KW-0694">RNA-binding</keyword>
<proteinExistence type="predicted"/>
<reference evidence="4" key="1">
    <citation type="submission" date="2021-02" db="EMBL/GenBank/DDBJ databases">
        <authorList>
            <person name="Dougan E. K."/>
            <person name="Rhodes N."/>
            <person name="Thang M."/>
            <person name="Chan C."/>
        </authorList>
    </citation>
    <scope>NUCLEOTIDE SEQUENCE</scope>
</reference>
<dbReference type="Proteomes" id="UP000654075">
    <property type="component" value="Unassembled WGS sequence"/>
</dbReference>
<evidence type="ECO:0000256" key="2">
    <source>
        <dbReference type="SAM" id="MobiDB-lite"/>
    </source>
</evidence>
<dbReference type="GO" id="GO:0003723">
    <property type="term" value="F:RNA binding"/>
    <property type="evidence" value="ECO:0007669"/>
    <property type="project" value="UniProtKB-UniRule"/>
</dbReference>
<feature type="region of interest" description="Disordered" evidence="2">
    <location>
        <begin position="391"/>
        <end position="426"/>
    </location>
</feature>
<dbReference type="EMBL" id="CAJNNV010029588">
    <property type="protein sequence ID" value="CAE8629065.1"/>
    <property type="molecule type" value="Genomic_DNA"/>
</dbReference>